<reference evidence="3" key="1">
    <citation type="journal article" date="2013" name="Genome Announc.">
        <title>Draft genome sequence of the basidiomycetous yeast-like fungus Pseudozyma hubeiensis SY62, which produces an abundant amount of the biosurfactant mannosylerythritol lipids.</title>
        <authorList>
            <person name="Konishi M."/>
            <person name="Hatada Y."/>
            <person name="Horiuchi J."/>
        </authorList>
    </citation>
    <scope>NUCLEOTIDE SEQUENCE [LARGE SCALE GENOMIC DNA]</scope>
    <source>
        <strain evidence="3">SY62</strain>
    </source>
</reference>
<dbReference type="RefSeq" id="XP_012190845.1">
    <property type="nucleotide sequence ID" value="XM_012335455.1"/>
</dbReference>
<feature type="compositionally biased region" description="Basic and acidic residues" evidence="1">
    <location>
        <begin position="894"/>
        <end position="904"/>
    </location>
</feature>
<feature type="region of interest" description="Disordered" evidence="1">
    <location>
        <begin position="213"/>
        <end position="268"/>
    </location>
</feature>
<protein>
    <submittedName>
        <fullName evidence="2">Uncharacterized protein</fullName>
    </submittedName>
</protein>
<proteinExistence type="predicted"/>
<feature type="region of interest" description="Disordered" evidence="1">
    <location>
        <begin position="485"/>
        <end position="567"/>
    </location>
</feature>
<dbReference type="GeneID" id="24110124"/>
<accession>R9P789</accession>
<feature type="compositionally biased region" description="Basic and acidic residues" evidence="1">
    <location>
        <begin position="237"/>
        <end position="256"/>
    </location>
</feature>
<feature type="compositionally biased region" description="Basic and acidic residues" evidence="1">
    <location>
        <begin position="632"/>
        <end position="645"/>
    </location>
</feature>
<dbReference type="Proteomes" id="UP000014071">
    <property type="component" value="Unassembled WGS sequence"/>
</dbReference>
<feature type="compositionally biased region" description="Basic and acidic residues" evidence="1">
    <location>
        <begin position="433"/>
        <end position="449"/>
    </location>
</feature>
<dbReference type="AlphaFoldDB" id="R9P789"/>
<feature type="region of interest" description="Disordered" evidence="1">
    <location>
        <begin position="75"/>
        <end position="115"/>
    </location>
</feature>
<dbReference type="eggNOG" id="ENOG502SEBN">
    <property type="taxonomic scope" value="Eukaryota"/>
</dbReference>
<feature type="compositionally biased region" description="Low complexity" evidence="1">
    <location>
        <begin position="219"/>
        <end position="236"/>
    </location>
</feature>
<organism evidence="2 3">
    <name type="scientific">Pseudozyma hubeiensis (strain SY62)</name>
    <name type="common">Yeast</name>
    <dbReference type="NCBI Taxonomy" id="1305764"/>
    <lineage>
        <taxon>Eukaryota</taxon>
        <taxon>Fungi</taxon>
        <taxon>Dikarya</taxon>
        <taxon>Basidiomycota</taxon>
        <taxon>Ustilaginomycotina</taxon>
        <taxon>Ustilaginomycetes</taxon>
        <taxon>Ustilaginales</taxon>
        <taxon>Ustilaginaceae</taxon>
        <taxon>Pseudozyma</taxon>
    </lineage>
</organism>
<dbReference type="HOGENOM" id="CLU_316442_0_0_1"/>
<feature type="compositionally biased region" description="Basic residues" evidence="1">
    <location>
        <begin position="750"/>
        <end position="760"/>
    </location>
</feature>
<keyword evidence="3" id="KW-1185">Reference proteome</keyword>
<feature type="region of interest" description="Disordered" evidence="1">
    <location>
        <begin position="284"/>
        <end position="325"/>
    </location>
</feature>
<sequence length="926" mass="100820">MSFESVAPPTLVPAIDPCSDFSGTSRDFVSNNGTTPSSANGIFPAPGTLRRPIRGMPKKSLLSDATIASLSARTSAWNHSHVPRSDAGGTAVKTSCSEVEPSPQPDPIPISASRNSQAPSALAHYFQQLQVSTEGQTLDSDASATSFRQDEAIIQKVSPSKMETPFRFPSLPPHLIDEGFHYRQRAAQFILLYSQQATREQLSRCNLLSLPLMARDPGTTSRSVGTSRRTTATQRSSQHEHEHPSSAHDEDSDSNHSHHHTNIASDDDGEYLDFDTCRTVHLGNKKKRKSSRFSNSGLPSLSNGDRCFTEHPHVDSTPSSHSNDLAAGDLIKSQSRALVDKTNMSHNLPLQSSVAVADKHPQAGFVPSKPASVQPHTFVRLPFRQTSGERHTSILRKRIRARLAPIFGRRRLDRWQQQLRTQQEVQTRQEANALHDVDKRDAGSPERKAPPKRVSKAGKRAQAIRGGNSSVRPLTIAEIRARAAAASEGSPNIPVKSSSRPASSSPNGRIVTNDAKQRSSSPSESLERPPSVKPSPPAAIQAKGGQLSTASEGAAADNDVTVSQQKISAPTSSFDFRMSSAVTLRLRELRSQLDAATRHPSNTVEEGNVRPGANGLSPAALRSARSSPPRNGNDRGDLRVTDQSHRHAYRSPSLVHGGSSLRQADDVLRTSNAESRLVSRSVKDQKAPSLATGSEARSRTLTTHRGQQQSTTASPNSTSTPASVNGDRAPASRRTAAQKTPSRKRDTACKHGHANGHGRPHGSGSALFTDDDWICVFCEYELYYGETPLMLRACRNRKKLVEKKSKVKSKAQAALQKKASNKTHVNGCHHDHDHEHEHDHGHTCHHDRSSVSGSDDCCCHDHDHDHSHRGDCGHGSDWNTEGRHRAQPQSRSSHHVDGSATDEHLHRERCDCGNSIHSSDFGDEDR</sequence>
<evidence type="ECO:0000256" key="1">
    <source>
        <dbReference type="SAM" id="MobiDB-lite"/>
    </source>
</evidence>
<feature type="region of interest" description="Disordered" evidence="1">
    <location>
        <begin position="593"/>
        <end position="763"/>
    </location>
</feature>
<feature type="compositionally biased region" description="Basic and acidic residues" evidence="1">
    <location>
        <begin position="828"/>
        <end position="845"/>
    </location>
</feature>
<evidence type="ECO:0000313" key="2">
    <source>
        <dbReference type="EMBL" id="GAC97258.1"/>
    </source>
</evidence>
<feature type="compositionally biased region" description="Polar residues" evidence="1">
    <location>
        <begin position="21"/>
        <end position="40"/>
    </location>
</feature>
<dbReference type="EMBL" id="DF238808">
    <property type="protein sequence ID" value="GAC97258.1"/>
    <property type="molecule type" value="Genomic_DNA"/>
</dbReference>
<evidence type="ECO:0000313" key="3">
    <source>
        <dbReference type="Proteomes" id="UP000014071"/>
    </source>
</evidence>
<feature type="region of interest" description="Disordered" evidence="1">
    <location>
        <begin position="1"/>
        <end position="55"/>
    </location>
</feature>
<feature type="compositionally biased region" description="Low complexity" evidence="1">
    <location>
        <begin position="710"/>
        <end position="723"/>
    </location>
</feature>
<feature type="region of interest" description="Disordered" evidence="1">
    <location>
        <begin position="423"/>
        <end position="469"/>
    </location>
</feature>
<name>R9P789_PSEHS</name>
<dbReference type="OrthoDB" id="2556013at2759"/>
<gene>
    <name evidence="2" type="ORF">PHSY_004843</name>
</gene>
<feature type="compositionally biased region" description="Low complexity" evidence="1">
    <location>
        <begin position="497"/>
        <end position="506"/>
    </location>
</feature>
<feature type="compositionally biased region" description="Low complexity" evidence="1">
    <location>
        <begin position="616"/>
        <end position="630"/>
    </location>
</feature>
<feature type="region of interest" description="Disordered" evidence="1">
    <location>
        <begin position="879"/>
        <end position="904"/>
    </location>
</feature>
<feature type="region of interest" description="Disordered" evidence="1">
    <location>
        <begin position="802"/>
        <end position="845"/>
    </location>
</feature>
<feature type="compositionally biased region" description="Polar residues" evidence="1">
    <location>
        <begin position="699"/>
        <end position="709"/>
    </location>
</feature>
<feature type="compositionally biased region" description="Basic residues" evidence="1">
    <location>
        <begin position="450"/>
        <end position="459"/>
    </location>
</feature>